<keyword evidence="12" id="KW-0594">Phospholipid biosynthesis</keyword>
<dbReference type="InterPro" id="IPR000462">
    <property type="entry name" value="CDP-OH_P_trans"/>
</dbReference>
<keyword evidence="10" id="KW-0443">Lipid metabolism</keyword>
<comment type="subcellular location">
    <subcellularLocation>
        <location evidence="1">Membrane</location>
        <topology evidence="1">Multi-pass membrane protein</topology>
    </subcellularLocation>
</comment>
<keyword evidence="7 15" id="KW-0808">Transferase</keyword>
<feature type="transmembrane region" description="Helical" evidence="16">
    <location>
        <begin position="225"/>
        <end position="244"/>
    </location>
</feature>
<accession>A0A6N2TCU5</accession>
<evidence type="ECO:0000256" key="11">
    <source>
        <dbReference type="ARBA" id="ARBA00023136"/>
    </source>
</evidence>
<evidence type="ECO:0000256" key="3">
    <source>
        <dbReference type="ARBA" id="ARBA00010441"/>
    </source>
</evidence>
<evidence type="ECO:0000256" key="13">
    <source>
        <dbReference type="ARBA" id="ARBA00023264"/>
    </source>
</evidence>
<dbReference type="GO" id="GO:0046474">
    <property type="term" value="P:glycerophospholipid biosynthetic process"/>
    <property type="evidence" value="ECO:0007669"/>
    <property type="project" value="TreeGrafter"/>
</dbReference>
<dbReference type="SUPFAM" id="SSF48317">
    <property type="entry name" value="Acid phosphatase/Vanadium-dependent haloperoxidase"/>
    <property type="match status" value="1"/>
</dbReference>
<dbReference type="PANTHER" id="PTHR14269:SF62">
    <property type="entry name" value="CDP-DIACYLGLYCEROL--GLYCEROL-3-PHOSPHATE 3-PHOSPHATIDYLTRANSFERASE 1, CHLOROPLASTIC"/>
    <property type="match status" value="1"/>
</dbReference>
<evidence type="ECO:0000256" key="1">
    <source>
        <dbReference type="ARBA" id="ARBA00004141"/>
    </source>
</evidence>
<evidence type="ECO:0000256" key="14">
    <source>
        <dbReference type="ARBA" id="ARBA00048586"/>
    </source>
</evidence>
<feature type="transmembrane region" description="Helical" evidence="16">
    <location>
        <begin position="82"/>
        <end position="100"/>
    </location>
</feature>
<dbReference type="InterPro" id="IPR048254">
    <property type="entry name" value="CDP_ALCOHOL_P_TRANSF_CS"/>
</dbReference>
<dbReference type="RefSeq" id="WP_156353878.1">
    <property type="nucleotide sequence ID" value="NZ_CACRST010000013.1"/>
</dbReference>
<feature type="transmembrane region" description="Helical" evidence="16">
    <location>
        <begin position="368"/>
        <end position="387"/>
    </location>
</feature>
<protein>
    <recommendedName>
        <fullName evidence="5">CDP-diacylglycerol--glycerol-3-phosphate 3-phosphatidyltransferase</fullName>
        <ecNumber evidence="4">2.7.8.5</ecNumber>
    </recommendedName>
</protein>
<evidence type="ECO:0000256" key="2">
    <source>
        <dbReference type="ARBA" id="ARBA00005042"/>
    </source>
</evidence>
<keyword evidence="6" id="KW-0444">Lipid biosynthesis</keyword>
<dbReference type="InterPro" id="IPR000326">
    <property type="entry name" value="PAP2/HPO"/>
</dbReference>
<name>A0A6N2TCU5_9FIRM</name>
<dbReference type="EMBL" id="CACRST010000013">
    <property type="protein sequence ID" value="VYT03488.1"/>
    <property type="molecule type" value="Genomic_DNA"/>
</dbReference>
<feature type="transmembrane region" description="Helical" evidence="16">
    <location>
        <begin position="50"/>
        <end position="70"/>
    </location>
</feature>
<dbReference type="PANTHER" id="PTHR14269">
    <property type="entry name" value="CDP-DIACYLGLYCEROL--GLYCEROL-3-PHOSPHATE 3-PHOSPHATIDYLTRANSFERASE-RELATED"/>
    <property type="match status" value="1"/>
</dbReference>
<evidence type="ECO:0000256" key="15">
    <source>
        <dbReference type="RuleBase" id="RU003750"/>
    </source>
</evidence>
<feature type="domain" description="Phosphatidic acid phosphatase type 2/haloperoxidase" evidence="17">
    <location>
        <begin position="130"/>
        <end position="207"/>
    </location>
</feature>
<feature type="transmembrane region" description="Helical" evidence="16">
    <location>
        <begin position="186"/>
        <end position="204"/>
    </location>
</feature>
<dbReference type="GO" id="GO:0008444">
    <property type="term" value="F:CDP-diacylglycerol-glycerol-3-phosphate 3-phosphatidyltransferase activity"/>
    <property type="evidence" value="ECO:0007669"/>
    <property type="project" value="UniProtKB-EC"/>
</dbReference>
<dbReference type="InterPro" id="IPR050324">
    <property type="entry name" value="CDP-alcohol_PTase-I"/>
</dbReference>
<dbReference type="EC" id="2.7.8.5" evidence="4"/>
<feature type="transmembrane region" description="Helical" evidence="16">
    <location>
        <begin position="161"/>
        <end position="180"/>
    </location>
</feature>
<dbReference type="AlphaFoldDB" id="A0A6N2TCU5"/>
<sequence length="410" mass="46614">MDYLKKSKHLWIIPAYGIFYMVSFMLMERSSVETHLIHTFLDDKIPFCEYFIIPYVLWYFVVIGSVLYFALGNPGKKEYYQYMATLAVGMTIFLIVSYVYPNGQDLRPELTGGSIFIQAVQFLYLIDTPTNIFPSMHVFNAVACCVALLHNEKCRKNKIFTAGNIILTTSIVLSTMFLKQHSVEDVITALILNAVCYQIFYRIIPENQEKFEKMLTRREIFTVPNLLTAARLVLALAFMAMIQRSDLQGGKAWFALILLAVLATDILDGKIARSTGRVTEIGKILDPVADKITQFVILTCMVPRYSVAKILLMLFFIKESYTLVLGWKYILDTDKNQMVRWHARLNTGVTYLTALILFAVPAVPLSTANILLGAVGICMLMSFVLYMDEFRLAQERSKQPVSKKIPGRVG</sequence>
<feature type="transmembrane region" description="Helical" evidence="16">
    <location>
        <begin position="9"/>
        <end position="27"/>
    </location>
</feature>
<reference evidence="18" key="1">
    <citation type="submission" date="2019-11" db="EMBL/GenBank/DDBJ databases">
        <authorList>
            <person name="Feng L."/>
        </authorList>
    </citation>
    <scope>NUCLEOTIDE SEQUENCE</scope>
    <source>
        <strain evidence="18">BgluceraseaLFYP119</strain>
    </source>
</reference>
<evidence type="ECO:0000256" key="6">
    <source>
        <dbReference type="ARBA" id="ARBA00022516"/>
    </source>
</evidence>
<evidence type="ECO:0000256" key="16">
    <source>
        <dbReference type="SAM" id="Phobius"/>
    </source>
</evidence>
<dbReference type="GO" id="GO:0016020">
    <property type="term" value="C:membrane"/>
    <property type="evidence" value="ECO:0007669"/>
    <property type="project" value="UniProtKB-SubCell"/>
</dbReference>
<evidence type="ECO:0000256" key="10">
    <source>
        <dbReference type="ARBA" id="ARBA00023098"/>
    </source>
</evidence>
<dbReference type="Pfam" id="PF01066">
    <property type="entry name" value="CDP-OH_P_transf"/>
    <property type="match status" value="1"/>
</dbReference>
<keyword evidence="11 16" id="KW-0472">Membrane</keyword>
<evidence type="ECO:0000256" key="12">
    <source>
        <dbReference type="ARBA" id="ARBA00023209"/>
    </source>
</evidence>
<keyword evidence="13" id="KW-1208">Phospholipid metabolism</keyword>
<evidence type="ECO:0000259" key="17">
    <source>
        <dbReference type="Pfam" id="PF01569"/>
    </source>
</evidence>
<evidence type="ECO:0000256" key="7">
    <source>
        <dbReference type="ARBA" id="ARBA00022679"/>
    </source>
</evidence>
<evidence type="ECO:0000256" key="9">
    <source>
        <dbReference type="ARBA" id="ARBA00022989"/>
    </source>
</evidence>
<comment type="catalytic activity">
    <reaction evidence="14">
        <text>a CDP-1,2-diacyl-sn-glycerol + sn-glycerol 3-phosphate = a 1,2-diacyl-sn-glycero-3-phospho-(1'-sn-glycero-3'-phosphate) + CMP + H(+)</text>
        <dbReference type="Rhea" id="RHEA:12593"/>
        <dbReference type="ChEBI" id="CHEBI:15378"/>
        <dbReference type="ChEBI" id="CHEBI:57597"/>
        <dbReference type="ChEBI" id="CHEBI:58332"/>
        <dbReference type="ChEBI" id="CHEBI:60110"/>
        <dbReference type="ChEBI" id="CHEBI:60377"/>
        <dbReference type="EC" id="2.7.8.5"/>
    </reaction>
</comment>
<keyword evidence="8 16" id="KW-0812">Transmembrane</keyword>
<dbReference type="Gene3D" id="1.20.120.1760">
    <property type="match status" value="1"/>
</dbReference>
<evidence type="ECO:0000256" key="4">
    <source>
        <dbReference type="ARBA" id="ARBA00013170"/>
    </source>
</evidence>
<organism evidence="18">
    <name type="scientific">Blautia glucerasea</name>
    <dbReference type="NCBI Taxonomy" id="536633"/>
    <lineage>
        <taxon>Bacteria</taxon>
        <taxon>Bacillati</taxon>
        <taxon>Bacillota</taxon>
        <taxon>Clostridia</taxon>
        <taxon>Lachnospirales</taxon>
        <taxon>Lachnospiraceae</taxon>
        <taxon>Blautia</taxon>
    </lineage>
</organism>
<proteinExistence type="inferred from homology"/>
<evidence type="ECO:0000256" key="5">
    <source>
        <dbReference type="ARBA" id="ARBA00014944"/>
    </source>
</evidence>
<comment type="similarity">
    <text evidence="3 15">Belongs to the CDP-alcohol phosphatidyltransferase class-I family.</text>
</comment>
<keyword evidence="9 16" id="KW-1133">Transmembrane helix</keyword>
<evidence type="ECO:0000313" key="18">
    <source>
        <dbReference type="EMBL" id="VYT03488.1"/>
    </source>
</evidence>
<dbReference type="PROSITE" id="PS00379">
    <property type="entry name" value="CDP_ALCOHOL_P_TRANSF"/>
    <property type="match status" value="1"/>
</dbReference>
<evidence type="ECO:0000256" key="8">
    <source>
        <dbReference type="ARBA" id="ARBA00022692"/>
    </source>
</evidence>
<gene>
    <name evidence="18" type="ORF">BGLFYP119_01554</name>
</gene>
<dbReference type="InterPro" id="IPR043130">
    <property type="entry name" value="CDP-OH_PTrfase_TM_dom"/>
</dbReference>
<comment type="pathway">
    <text evidence="2">Phospholipid metabolism; phosphatidylglycerol biosynthesis; phosphatidylglycerol from CDP-diacylglycerol: step 1/2.</text>
</comment>
<dbReference type="Pfam" id="PF01569">
    <property type="entry name" value="PAP2"/>
    <property type="match status" value="1"/>
</dbReference>
<feature type="transmembrane region" description="Helical" evidence="16">
    <location>
        <begin position="250"/>
        <end position="267"/>
    </location>
</feature>
<dbReference type="InterPro" id="IPR036938">
    <property type="entry name" value="PAP2/HPO_sf"/>
</dbReference>